<evidence type="ECO:0000313" key="1">
    <source>
        <dbReference type="EMBL" id="MEQ2241662.1"/>
    </source>
</evidence>
<protein>
    <submittedName>
        <fullName evidence="1">Uncharacterized protein</fullName>
    </submittedName>
</protein>
<reference evidence="1 2" key="1">
    <citation type="submission" date="2021-06" db="EMBL/GenBank/DDBJ databases">
        <authorList>
            <person name="Palmer J.M."/>
        </authorList>
    </citation>
    <scope>NUCLEOTIDE SEQUENCE [LARGE SCALE GENOMIC DNA]</scope>
    <source>
        <strain evidence="2">if_2019</strain>
        <tissue evidence="1">Muscle</tissue>
    </source>
</reference>
<sequence length="135" mass="14632">MVPVFGWLSQGPVPVPSLGHGGCASASLLCWNLANRGAYWGLPRTWLTERAFCTPVLPSPSRDTSLHPLNHTTIHVGPWGAGVSLECLEDFPSPRSHGSLGPNFNVQLRPSHLHFLTNIFMTGTLNGVQKGSVFY</sequence>
<comment type="caution">
    <text evidence="1">The sequence shown here is derived from an EMBL/GenBank/DDBJ whole genome shotgun (WGS) entry which is preliminary data.</text>
</comment>
<gene>
    <name evidence="1" type="ORF">ILYODFUR_027648</name>
</gene>
<dbReference type="EMBL" id="JAHRIQ010061599">
    <property type="protein sequence ID" value="MEQ2241662.1"/>
    <property type="molecule type" value="Genomic_DNA"/>
</dbReference>
<dbReference type="Proteomes" id="UP001482620">
    <property type="component" value="Unassembled WGS sequence"/>
</dbReference>
<proteinExistence type="predicted"/>
<accession>A0ABV0UAQ2</accession>
<organism evidence="1 2">
    <name type="scientific">Ilyodon furcidens</name>
    <name type="common">goldbreast splitfin</name>
    <dbReference type="NCBI Taxonomy" id="33524"/>
    <lineage>
        <taxon>Eukaryota</taxon>
        <taxon>Metazoa</taxon>
        <taxon>Chordata</taxon>
        <taxon>Craniata</taxon>
        <taxon>Vertebrata</taxon>
        <taxon>Euteleostomi</taxon>
        <taxon>Actinopterygii</taxon>
        <taxon>Neopterygii</taxon>
        <taxon>Teleostei</taxon>
        <taxon>Neoteleostei</taxon>
        <taxon>Acanthomorphata</taxon>
        <taxon>Ovalentaria</taxon>
        <taxon>Atherinomorphae</taxon>
        <taxon>Cyprinodontiformes</taxon>
        <taxon>Goodeidae</taxon>
        <taxon>Ilyodon</taxon>
    </lineage>
</organism>
<keyword evidence="2" id="KW-1185">Reference proteome</keyword>
<name>A0ABV0UAQ2_9TELE</name>
<evidence type="ECO:0000313" key="2">
    <source>
        <dbReference type="Proteomes" id="UP001482620"/>
    </source>
</evidence>